<organism evidence="1 2">
    <name type="scientific">Eretmocerus hayati</name>
    <dbReference type="NCBI Taxonomy" id="131215"/>
    <lineage>
        <taxon>Eukaryota</taxon>
        <taxon>Metazoa</taxon>
        <taxon>Ecdysozoa</taxon>
        <taxon>Arthropoda</taxon>
        <taxon>Hexapoda</taxon>
        <taxon>Insecta</taxon>
        <taxon>Pterygota</taxon>
        <taxon>Neoptera</taxon>
        <taxon>Endopterygota</taxon>
        <taxon>Hymenoptera</taxon>
        <taxon>Apocrita</taxon>
        <taxon>Proctotrupomorpha</taxon>
        <taxon>Chalcidoidea</taxon>
        <taxon>Aphelinidae</taxon>
        <taxon>Aphelininae</taxon>
        <taxon>Eretmocerus</taxon>
    </lineage>
</organism>
<reference evidence="1" key="1">
    <citation type="submission" date="2023-04" db="EMBL/GenBank/DDBJ databases">
        <title>A chromosome-level genome assembly of the parasitoid wasp Eretmocerus hayati.</title>
        <authorList>
            <person name="Zhong Y."/>
            <person name="Liu S."/>
            <person name="Liu Y."/>
        </authorList>
    </citation>
    <scope>NUCLEOTIDE SEQUENCE</scope>
    <source>
        <strain evidence="1">ZJU_SS_LIU_2023</strain>
    </source>
</reference>
<evidence type="ECO:0000313" key="1">
    <source>
        <dbReference type="EMBL" id="KAJ8671621.1"/>
    </source>
</evidence>
<keyword evidence="2" id="KW-1185">Reference proteome</keyword>
<proteinExistence type="predicted"/>
<protein>
    <submittedName>
        <fullName evidence="1">Uncharacterized protein</fullName>
    </submittedName>
</protein>
<accession>A0ACC2NLX8</accession>
<evidence type="ECO:0000313" key="2">
    <source>
        <dbReference type="Proteomes" id="UP001239111"/>
    </source>
</evidence>
<gene>
    <name evidence="1" type="ORF">QAD02_002880</name>
</gene>
<name>A0ACC2NLX8_9HYME</name>
<comment type="caution">
    <text evidence="1">The sequence shown here is derived from an EMBL/GenBank/DDBJ whole genome shotgun (WGS) entry which is preliminary data.</text>
</comment>
<dbReference type="EMBL" id="CM056743">
    <property type="protein sequence ID" value="KAJ8671621.1"/>
    <property type="molecule type" value="Genomic_DNA"/>
</dbReference>
<sequence length="127" mass="13944">MAEDVSGTRLQVEADLDQAAEEYARHIANCSFTVGARIITLMNCSLVFKEETSPCTQILEINFYARDSAVANLPSAEVGHRCEKNNKISFQHTFVPDKAHEGAEGEMISTPNSRLQASSQGNVRITL</sequence>
<dbReference type="Proteomes" id="UP001239111">
    <property type="component" value="Chromosome 3"/>
</dbReference>